<dbReference type="Proteomes" id="UP000199585">
    <property type="component" value="Unassembled WGS sequence"/>
</dbReference>
<proteinExistence type="predicted"/>
<dbReference type="STRING" id="245187.SAMN04488003_10652"/>
<dbReference type="PANTHER" id="PTHR43652:SF2">
    <property type="entry name" value="BASIC AMINO ACID ANTIPORTER YFCC-RELATED"/>
    <property type="match status" value="1"/>
</dbReference>
<dbReference type="EMBL" id="FOCI01000006">
    <property type="protein sequence ID" value="SEM89839.1"/>
    <property type="molecule type" value="Genomic_DNA"/>
</dbReference>
<dbReference type="AlphaFoldDB" id="A0A1H8C4R2"/>
<feature type="transmembrane region" description="Helical" evidence="5">
    <location>
        <begin position="121"/>
        <end position="138"/>
    </location>
</feature>
<feature type="transmembrane region" description="Helical" evidence="5">
    <location>
        <begin position="280"/>
        <end position="300"/>
    </location>
</feature>
<evidence type="ECO:0000313" key="6">
    <source>
        <dbReference type="EMBL" id="SEM89839.1"/>
    </source>
</evidence>
<dbReference type="Pfam" id="PF00939">
    <property type="entry name" value="Na_sulph_symp"/>
    <property type="match status" value="1"/>
</dbReference>
<dbReference type="GO" id="GO:0022857">
    <property type="term" value="F:transmembrane transporter activity"/>
    <property type="evidence" value="ECO:0007669"/>
    <property type="project" value="InterPro"/>
</dbReference>
<feature type="transmembrane region" description="Helical" evidence="5">
    <location>
        <begin position="352"/>
        <end position="376"/>
    </location>
</feature>
<feature type="transmembrane region" description="Helical" evidence="5">
    <location>
        <begin position="86"/>
        <end position="109"/>
    </location>
</feature>
<feature type="transmembrane region" description="Helical" evidence="5">
    <location>
        <begin position="312"/>
        <end position="332"/>
    </location>
</feature>
<keyword evidence="7" id="KW-1185">Reference proteome</keyword>
<feature type="transmembrane region" description="Helical" evidence="5">
    <location>
        <begin position="412"/>
        <end position="428"/>
    </location>
</feature>
<keyword evidence="3 5" id="KW-1133">Transmembrane helix</keyword>
<evidence type="ECO:0000313" key="7">
    <source>
        <dbReference type="Proteomes" id="UP000199585"/>
    </source>
</evidence>
<evidence type="ECO:0000256" key="4">
    <source>
        <dbReference type="ARBA" id="ARBA00023136"/>
    </source>
</evidence>
<feature type="transmembrane region" description="Helical" evidence="5">
    <location>
        <begin position="433"/>
        <end position="452"/>
    </location>
</feature>
<protein>
    <submittedName>
        <fullName evidence="6">Di-and tricarboxylate transporter</fullName>
    </submittedName>
</protein>
<evidence type="ECO:0000256" key="3">
    <source>
        <dbReference type="ARBA" id="ARBA00022989"/>
    </source>
</evidence>
<feature type="transmembrane region" description="Helical" evidence="5">
    <location>
        <begin position="59"/>
        <end position="80"/>
    </location>
</feature>
<keyword evidence="2 5" id="KW-0812">Transmembrane</keyword>
<comment type="subcellular location">
    <subcellularLocation>
        <location evidence="1">Membrane</location>
        <topology evidence="1">Multi-pass membrane protein</topology>
    </subcellularLocation>
</comment>
<dbReference type="InterPro" id="IPR001898">
    <property type="entry name" value="SLC13A/DASS"/>
</dbReference>
<evidence type="ECO:0000256" key="5">
    <source>
        <dbReference type="SAM" id="Phobius"/>
    </source>
</evidence>
<feature type="transmembrane region" description="Helical" evidence="5">
    <location>
        <begin position="217"/>
        <end position="236"/>
    </location>
</feature>
<evidence type="ECO:0000256" key="1">
    <source>
        <dbReference type="ARBA" id="ARBA00004141"/>
    </source>
</evidence>
<dbReference type="InterPro" id="IPR051679">
    <property type="entry name" value="DASS-Related_Transporters"/>
</dbReference>
<dbReference type="GO" id="GO:0005886">
    <property type="term" value="C:plasma membrane"/>
    <property type="evidence" value="ECO:0007669"/>
    <property type="project" value="TreeGrafter"/>
</dbReference>
<reference evidence="6 7" key="1">
    <citation type="submission" date="2016-10" db="EMBL/GenBank/DDBJ databases">
        <authorList>
            <person name="de Groot N.N."/>
        </authorList>
    </citation>
    <scope>NUCLEOTIDE SEQUENCE [LARGE SCALE GENOMIC DNA]</scope>
    <source>
        <strain evidence="6 7">DSM 16213</strain>
    </source>
</reference>
<feature type="transmembrane region" description="Helical" evidence="5">
    <location>
        <begin position="12"/>
        <end position="29"/>
    </location>
</feature>
<evidence type="ECO:0000256" key="2">
    <source>
        <dbReference type="ARBA" id="ARBA00022692"/>
    </source>
</evidence>
<accession>A0A1H8C4R2</accession>
<dbReference type="PANTHER" id="PTHR43652">
    <property type="entry name" value="BASIC AMINO ACID ANTIPORTER YFCC-RELATED"/>
    <property type="match status" value="1"/>
</dbReference>
<dbReference type="OrthoDB" id="5460483at2"/>
<keyword evidence="4 5" id="KW-0472">Membrane</keyword>
<name>A0A1H8C4R2_9RHOB</name>
<organism evidence="6 7">
    <name type="scientific">Loktanella fryxellensis</name>
    <dbReference type="NCBI Taxonomy" id="245187"/>
    <lineage>
        <taxon>Bacteria</taxon>
        <taxon>Pseudomonadati</taxon>
        <taxon>Pseudomonadota</taxon>
        <taxon>Alphaproteobacteria</taxon>
        <taxon>Rhodobacterales</taxon>
        <taxon>Roseobacteraceae</taxon>
        <taxon>Loktanella</taxon>
    </lineage>
</organism>
<dbReference type="RefSeq" id="WP_089900391.1">
    <property type="nucleotide sequence ID" value="NZ_FOCI01000006.1"/>
</dbReference>
<feature type="transmembrane region" description="Helical" evidence="5">
    <location>
        <begin position="168"/>
        <end position="186"/>
    </location>
</feature>
<sequence length="457" mass="46787">MALMVSRPGTAQFVVGAAGLALVAVLLGTDALLPRVAAVSALSVALFATRLLPEVVTAIGTFLAFIAIGAAPTDVIFSGFASSGFWLLFAGLVIGTAITATGLGMQLALRIFQRTGASYRRAAVLLALCGLALGILVPSTLPRVIVLMPIALSLAQTMGYAPGSRGHVGLCATAAAATLLPTYAFLTANLPVIIQFGAAETLYGIAPSYGAYFVEQAPINLLRLVVLLAVMLPFAPPRAEAASQVDAPAPLTPPQRRLLVLLAMAIGLWMTDGLHGISPAWVGLALAAVLLVPAFGMLDAAAMKTKVDLSPAFFIAALFAMTAVAQASGLGTAVADALVPLMGLGGGGLRDFYAVTGLSVVLSHLTTAPAAPAVLVPMAEAFATRTGWPVETVVMAQVIGLATPILPYQAPPLIVAMALAAIPVGALLRVCLWLALAVAVIGLPLTWVWWSWLGMFG</sequence>
<gene>
    <name evidence="6" type="ORF">SAMN04488003_10652</name>
</gene>